<sequence>MPNYVEIPRALLSKIKLNCPDVYELLVQLGNARDASDSSRQKVLRKKLREKGFYLSRLAEGEDPFVHWSICSGNGTDRPEQSDDNLLTEDEVVLKLTRWLESSGWEIITQCLGHQQGIDILAIKGTQTLIVEAKGAKGSKTSPVTKRDRFTSGQIKTHFGKAIVKCLEERARNIGAEVAIAQPNNPYLRDCLADACAEVTKIGIQLYWVEADGSVEIEYDSQDGSYSYR</sequence>
<dbReference type="RefSeq" id="WP_085011849.1">
    <property type="nucleotide sequence ID" value="NZ_NAAD01000035.1"/>
</dbReference>
<dbReference type="Proteomes" id="UP000193136">
    <property type="component" value="Unassembled WGS sequence"/>
</dbReference>
<dbReference type="InterPro" id="IPR011335">
    <property type="entry name" value="Restrct_endonuc-II-like"/>
</dbReference>
<dbReference type="SUPFAM" id="SSF52980">
    <property type="entry name" value="Restriction endonuclease-like"/>
    <property type="match status" value="1"/>
</dbReference>
<evidence type="ECO:0000313" key="1">
    <source>
        <dbReference type="EMBL" id="ORJ53697.1"/>
    </source>
</evidence>
<organism evidence="1 2">
    <name type="scientific">Geothermobacter hydrogeniphilus</name>
    <dbReference type="NCBI Taxonomy" id="1969733"/>
    <lineage>
        <taxon>Bacteria</taxon>
        <taxon>Pseudomonadati</taxon>
        <taxon>Thermodesulfobacteriota</taxon>
        <taxon>Desulfuromonadia</taxon>
        <taxon>Desulfuromonadales</taxon>
        <taxon>Geothermobacteraceae</taxon>
        <taxon>Geothermobacter</taxon>
    </lineage>
</organism>
<evidence type="ECO:0000313" key="2">
    <source>
        <dbReference type="Proteomes" id="UP000193136"/>
    </source>
</evidence>
<proteinExistence type="predicted"/>
<reference evidence="1 2" key="1">
    <citation type="submission" date="2017-03" db="EMBL/GenBank/DDBJ databases">
        <title>Genome sequence of Geothermobacter sp. EPR-M, Deep-Sea Iron Reducer.</title>
        <authorList>
            <person name="Tully B."/>
            <person name="Savalia P."/>
            <person name="Abuyen K."/>
            <person name="Baughan C."/>
            <person name="Romero E."/>
            <person name="Ronkowski C."/>
            <person name="Torres B."/>
            <person name="Tremblay J."/>
            <person name="Trujillo A."/>
            <person name="Tyler M."/>
            <person name="Perez-Rodriguez I."/>
            <person name="Amend J."/>
        </authorList>
    </citation>
    <scope>NUCLEOTIDE SEQUENCE [LARGE SCALE GENOMIC DNA]</scope>
    <source>
        <strain evidence="1 2">EPR-M</strain>
    </source>
</reference>
<keyword evidence="2" id="KW-1185">Reference proteome</keyword>
<protein>
    <submittedName>
        <fullName evidence="1">Uncharacterized protein</fullName>
    </submittedName>
</protein>
<dbReference type="STRING" id="1969733.B5V00_16200"/>
<gene>
    <name evidence="1" type="ORF">B5V00_16200</name>
</gene>
<dbReference type="AlphaFoldDB" id="A0A1X0XLI8"/>
<dbReference type="EMBL" id="NAAD01000035">
    <property type="protein sequence ID" value="ORJ53697.1"/>
    <property type="molecule type" value="Genomic_DNA"/>
</dbReference>
<comment type="caution">
    <text evidence="1">The sequence shown here is derived from an EMBL/GenBank/DDBJ whole genome shotgun (WGS) entry which is preliminary data.</text>
</comment>
<accession>A0A1X0XLI8</accession>
<name>A0A1X0XLI8_9BACT</name>